<gene>
    <name evidence="2" type="ORF">FYK55_27255</name>
</gene>
<sequence>MAKKRRQQNLDEKLRDSKTAIELLDILIEETMGGIEYCQSQLKKRDAASKAVQSTFEEILQRHESELRTLQRRRRRLQEIQENKKIPAKLKKQISALERDIILLGRSSWSGGSSTIRNRKRDLADLLEQVEICLNPPKRLKTVNDKFKVGESYSRQSVTRSYDSLIWQVLRAHFEFPSTTRSGSSKVVIAAALPAKEEYAAVKEMHFTKTLETLVNDAYEIVAELAEEMEEAFENTPESLQDSDIGQAREEAASQLESISADAPEVPDSLQEYKVIHFPSKSGKSRADRAGVAAGILRAAIGAVRQHLDPPPKLPRSERKSIDEFLVQLERDIDEIESVEFPGMYG</sequence>
<evidence type="ECO:0000313" key="2">
    <source>
        <dbReference type="EMBL" id="KAA5538588.1"/>
    </source>
</evidence>
<keyword evidence="1" id="KW-0175">Coiled coil</keyword>
<proteinExistence type="predicted"/>
<feature type="coiled-coil region" evidence="1">
    <location>
        <begin position="53"/>
        <end position="83"/>
    </location>
</feature>
<organism evidence="2 3">
    <name type="scientific">Roseiconus nitratireducens</name>
    <dbReference type="NCBI Taxonomy" id="2605748"/>
    <lineage>
        <taxon>Bacteria</taxon>
        <taxon>Pseudomonadati</taxon>
        <taxon>Planctomycetota</taxon>
        <taxon>Planctomycetia</taxon>
        <taxon>Pirellulales</taxon>
        <taxon>Pirellulaceae</taxon>
        <taxon>Roseiconus</taxon>
    </lineage>
</organism>
<dbReference type="Proteomes" id="UP000324479">
    <property type="component" value="Unassembled WGS sequence"/>
</dbReference>
<dbReference type="RefSeq" id="WP_150079783.1">
    <property type="nucleotide sequence ID" value="NZ_VWOX01000029.1"/>
</dbReference>
<evidence type="ECO:0000313" key="3">
    <source>
        <dbReference type="Proteomes" id="UP000324479"/>
    </source>
</evidence>
<comment type="caution">
    <text evidence="2">The sequence shown here is derived from an EMBL/GenBank/DDBJ whole genome shotgun (WGS) entry which is preliminary data.</text>
</comment>
<dbReference type="AlphaFoldDB" id="A0A5M6CTE5"/>
<accession>A0A5M6CTE5</accession>
<name>A0A5M6CTE5_9BACT</name>
<reference evidence="2 3" key="1">
    <citation type="submission" date="2019-08" db="EMBL/GenBank/DDBJ databases">
        <authorList>
            <person name="Dhanesh K."/>
            <person name="Kumar G."/>
            <person name="Sasikala C."/>
            <person name="Venkata Ramana C."/>
        </authorList>
    </citation>
    <scope>NUCLEOTIDE SEQUENCE [LARGE SCALE GENOMIC DNA]</scope>
    <source>
        <strain evidence="2 3">JC645</strain>
    </source>
</reference>
<protein>
    <submittedName>
        <fullName evidence="2">Uncharacterized protein</fullName>
    </submittedName>
</protein>
<keyword evidence="3" id="KW-1185">Reference proteome</keyword>
<dbReference type="EMBL" id="VWOX01000029">
    <property type="protein sequence ID" value="KAA5538588.1"/>
    <property type="molecule type" value="Genomic_DNA"/>
</dbReference>
<evidence type="ECO:0000256" key="1">
    <source>
        <dbReference type="SAM" id="Coils"/>
    </source>
</evidence>